<dbReference type="SUPFAM" id="SSF56349">
    <property type="entry name" value="DNA breaking-rejoining enzymes"/>
    <property type="match status" value="1"/>
</dbReference>
<dbReference type="InterPro" id="IPR011010">
    <property type="entry name" value="DNA_brk_join_enz"/>
</dbReference>
<dbReference type="RefSeq" id="WP_252635581.1">
    <property type="nucleotide sequence ID" value="NZ_JAMXAX010000012.1"/>
</dbReference>
<dbReference type="Gene3D" id="1.10.443.10">
    <property type="entry name" value="Intergrase catalytic core"/>
    <property type="match status" value="1"/>
</dbReference>
<sequence>MRFIFTRDNLKKLAPSVRPVVENGRMVGLTDVDEPKAYIVSDSAPNTPPGLCLYVGTKRKTFYLQVRVGGRVTKVALGDYPRLNVNTDDPLTDVRQIAGDVRFSMKRGEDIQELRAEERGIVATTLGHVMANYLEQYKKGKDPRPNSVKAIEAAIRRLKPWLGKSLRTIGVKSVQEIWQRIAKERGHRTAAEQTLMWCRAAFNVHIEDQQANRNRASFDGELLVNPFNIARRHMRTRAELEAEYEDRKVRNPLENTPEKLGTWLDALWAKRQRNRDAVDYMLLTLLLGARKSETAKLVWRDQLLAEGMDETEFSVLSLPEGVECGQVTLRGTKSGTTHSVPLGRFATWLMRLRQQEQPNQLYVFPASSKNPKTESAHYNSPREFVASLRSTLEKKSMQVAWSDYAASRGAEIAASVEAQEEFERRYRPQWVFTMHDLRRTFCTVAVNIEGMPYAVVQQLMNHGQMGNVTARYGKPSQDTLRRYMQKLEDDILRHATVLPRLDGEAVSEH</sequence>
<proteinExistence type="inferred from homology"/>
<protein>
    <recommendedName>
        <fullName evidence="5">Tyr recombinase domain-containing protein</fullName>
    </recommendedName>
</protein>
<evidence type="ECO:0000256" key="3">
    <source>
        <dbReference type="ARBA" id="ARBA00023125"/>
    </source>
</evidence>
<feature type="domain" description="Tyr recombinase" evidence="5">
    <location>
        <begin position="250"/>
        <end position="485"/>
    </location>
</feature>
<evidence type="ECO:0000256" key="2">
    <source>
        <dbReference type="ARBA" id="ARBA00022908"/>
    </source>
</evidence>
<dbReference type="InterPro" id="IPR013762">
    <property type="entry name" value="Integrase-like_cat_sf"/>
</dbReference>
<keyword evidence="4" id="KW-0233">DNA recombination</keyword>
<evidence type="ECO:0000313" key="6">
    <source>
        <dbReference type="EMBL" id="MFC3933960.1"/>
    </source>
</evidence>
<gene>
    <name evidence="6" type="ORF">ACFOW3_04910</name>
</gene>
<dbReference type="PANTHER" id="PTHR30629:SF2">
    <property type="entry name" value="PROPHAGE INTEGRASE INTS-RELATED"/>
    <property type="match status" value="1"/>
</dbReference>
<dbReference type="InterPro" id="IPR050808">
    <property type="entry name" value="Phage_Integrase"/>
</dbReference>
<accession>A0ABV8D5Z1</accession>
<comment type="caution">
    <text evidence="6">The sequence shown here is derived from an EMBL/GenBank/DDBJ whole genome shotgun (WGS) entry which is preliminary data.</text>
</comment>
<dbReference type="EMBL" id="JBHSAJ010000009">
    <property type="protein sequence ID" value="MFC3933960.1"/>
    <property type="molecule type" value="Genomic_DNA"/>
</dbReference>
<dbReference type="Proteomes" id="UP001595693">
    <property type="component" value="Unassembled WGS sequence"/>
</dbReference>
<name>A0ABV8D5Z1_9BURK</name>
<comment type="similarity">
    <text evidence="1">Belongs to the 'phage' integrase family.</text>
</comment>
<keyword evidence="2" id="KW-0229">DNA integration</keyword>
<evidence type="ECO:0000259" key="5">
    <source>
        <dbReference type="PROSITE" id="PS51898"/>
    </source>
</evidence>
<dbReference type="PROSITE" id="PS51898">
    <property type="entry name" value="TYR_RECOMBINASE"/>
    <property type="match status" value="1"/>
</dbReference>
<evidence type="ECO:0000256" key="1">
    <source>
        <dbReference type="ARBA" id="ARBA00008857"/>
    </source>
</evidence>
<dbReference type="InterPro" id="IPR002104">
    <property type="entry name" value="Integrase_catalytic"/>
</dbReference>
<keyword evidence="3" id="KW-0238">DNA-binding</keyword>
<evidence type="ECO:0000313" key="7">
    <source>
        <dbReference type="Proteomes" id="UP001595693"/>
    </source>
</evidence>
<reference evidence="7" key="1">
    <citation type="journal article" date="2019" name="Int. J. Syst. Evol. Microbiol.">
        <title>The Global Catalogue of Microorganisms (GCM) 10K type strain sequencing project: providing services to taxonomists for standard genome sequencing and annotation.</title>
        <authorList>
            <consortium name="The Broad Institute Genomics Platform"/>
            <consortium name="The Broad Institute Genome Sequencing Center for Infectious Disease"/>
            <person name="Wu L."/>
            <person name="Ma J."/>
        </authorList>
    </citation>
    <scope>NUCLEOTIDE SEQUENCE [LARGE SCALE GENOMIC DNA]</scope>
    <source>
        <strain evidence="7">CCUG 2113</strain>
    </source>
</reference>
<dbReference type="InterPro" id="IPR038488">
    <property type="entry name" value="Integrase_DNA-bd_sf"/>
</dbReference>
<dbReference type="Gene3D" id="3.30.160.390">
    <property type="entry name" value="Integrase, DNA-binding domain"/>
    <property type="match status" value="1"/>
</dbReference>
<organism evidence="6 7">
    <name type="scientific">Acidovorax facilis</name>
    <dbReference type="NCBI Taxonomy" id="12917"/>
    <lineage>
        <taxon>Bacteria</taxon>
        <taxon>Pseudomonadati</taxon>
        <taxon>Pseudomonadota</taxon>
        <taxon>Betaproteobacteria</taxon>
        <taxon>Burkholderiales</taxon>
        <taxon>Comamonadaceae</taxon>
        <taxon>Acidovorax</taxon>
    </lineage>
</organism>
<dbReference type="InterPro" id="IPR010998">
    <property type="entry name" value="Integrase_recombinase_N"/>
</dbReference>
<dbReference type="PANTHER" id="PTHR30629">
    <property type="entry name" value="PROPHAGE INTEGRASE"/>
    <property type="match status" value="1"/>
</dbReference>
<dbReference type="Gene3D" id="1.10.150.130">
    <property type="match status" value="1"/>
</dbReference>
<keyword evidence="7" id="KW-1185">Reference proteome</keyword>
<evidence type="ECO:0000256" key="4">
    <source>
        <dbReference type="ARBA" id="ARBA00023172"/>
    </source>
</evidence>